<dbReference type="STRING" id="589873.EP12_09275"/>
<proteinExistence type="predicted"/>
<dbReference type="Proteomes" id="UP000264779">
    <property type="component" value="Unassembled WGS sequence"/>
</dbReference>
<evidence type="ECO:0000313" key="1">
    <source>
        <dbReference type="EMBL" id="HAW76563.1"/>
    </source>
</evidence>
<reference evidence="3 4" key="1">
    <citation type="journal article" date="2018" name="Nat. Biotechnol.">
        <title>A standardized bacterial taxonomy based on genome phylogeny substantially revises the tree of life.</title>
        <authorList>
            <person name="Parks D.H."/>
            <person name="Chuvochina M."/>
            <person name="Waite D.W."/>
            <person name="Rinke C."/>
            <person name="Skarshewski A."/>
            <person name="Chaumeil P.A."/>
            <person name="Hugenholtz P."/>
        </authorList>
    </citation>
    <scope>NUCLEOTIDE SEQUENCE [LARGE SCALE GENOMIC DNA]</scope>
    <source>
        <strain evidence="2">UBA11621</strain>
        <strain evidence="1">UBA11978</strain>
    </source>
</reference>
<dbReference type="Proteomes" id="UP000263517">
    <property type="component" value="Unassembled WGS sequence"/>
</dbReference>
<accession>A0A358DVY6</accession>
<dbReference type="AlphaFoldDB" id="A0A358DVY6"/>
<dbReference type="EMBL" id="DNAN01000449">
    <property type="protein sequence ID" value="HAW76563.1"/>
    <property type="molecule type" value="Genomic_DNA"/>
</dbReference>
<dbReference type="EMBL" id="DONK01000056">
    <property type="protein sequence ID" value="HBU50444.1"/>
    <property type="molecule type" value="Genomic_DNA"/>
</dbReference>
<organism evidence="2 4">
    <name type="scientific">Alteromonas australica</name>
    <dbReference type="NCBI Taxonomy" id="589873"/>
    <lineage>
        <taxon>Bacteria</taxon>
        <taxon>Pseudomonadati</taxon>
        <taxon>Pseudomonadota</taxon>
        <taxon>Gammaproteobacteria</taxon>
        <taxon>Alteromonadales</taxon>
        <taxon>Alteromonadaceae</taxon>
        <taxon>Alteromonas/Salinimonas group</taxon>
        <taxon>Alteromonas</taxon>
    </lineage>
</organism>
<gene>
    <name evidence="1" type="ORF">DCW74_12620</name>
    <name evidence="2" type="ORF">DEB45_04210</name>
</gene>
<sequence length="67" mass="7669">MGKSSPTRRSTVKAANNTLHRIFVRGHKKVDYKKANGELMMLFSDHEHKHIAKLIAHWLNESDNSKG</sequence>
<protein>
    <submittedName>
        <fullName evidence="2">Uncharacterized protein</fullName>
    </submittedName>
</protein>
<comment type="caution">
    <text evidence="2">The sequence shown here is derived from an EMBL/GenBank/DDBJ whole genome shotgun (WGS) entry which is preliminary data.</text>
</comment>
<evidence type="ECO:0000313" key="3">
    <source>
        <dbReference type="Proteomes" id="UP000263517"/>
    </source>
</evidence>
<evidence type="ECO:0000313" key="2">
    <source>
        <dbReference type="EMBL" id="HBU50444.1"/>
    </source>
</evidence>
<name>A0A358DVY6_9ALTE</name>
<evidence type="ECO:0000313" key="4">
    <source>
        <dbReference type="Proteomes" id="UP000264779"/>
    </source>
</evidence>